<protein>
    <submittedName>
        <fullName evidence="1">Methyltransferase domain-containing protein</fullName>
    </submittedName>
</protein>
<keyword evidence="1" id="KW-0808">Transferase</keyword>
<dbReference type="PANTHER" id="PTHR43591">
    <property type="entry name" value="METHYLTRANSFERASE"/>
    <property type="match status" value="1"/>
</dbReference>
<dbReference type="PANTHER" id="PTHR43591:SF99">
    <property type="entry name" value="OS06G0646000 PROTEIN"/>
    <property type="match status" value="1"/>
</dbReference>
<dbReference type="Proteomes" id="UP000283644">
    <property type="component" value="Unassembled WGS sequence"/>
</dbReference>
<dbReference type="OrthoDB" id="3763870at2"/>
<organism evidence="1 2">
    <name type="scientific">Nocardioides immobilis</name>
    <dbReference type="NCBI Taxonomy" id="2049295"/>
    <lineage>
        <taxon>Bacteria</taxon>
        <taxon>Bacillati</taxon>
        <taxon>Actinomycetota</taxon>
        <taxon>Actinomycetes</taxon>
        <taxon>Propionibacteriales</taxon>
        <taxon>Nocardioidaceae</taxon>
        <taxon>Nocardioides</taxon>
    </lineage>
</organism>
<sequence length="284" mass="30488">MMVPSRNALKERTMKTDSTPAVGFMNYAGEPPKNYERYFVPTIGTAWATALLEVAGLSRGERVLDVACGTGVVTRRASELVGPEGNVAGLDVNPGMLAVARSVCPTSIEWHEASGESIPCPDASFDVVTCSLGLQFVPDRSAAMREIHRVLADGGRVATATVGPTPPVFEILAQALARHVSPEVAGFMRHTFSLHEHQELRDLAEGAGLRSVSVQSKPLRVILPPPSEFLWQYVHSTPLAGPVGEIGEDARAALERDVTTAWHTFLDGDALRLDVNAVLTTARK</sequence>
<accession>A0A417XS36</accession>
<dbReference type="CDD" id="cd02440">
    <property type="entry name" value="AdoMet_MTases"/>
    <property type="match status" value="1"/>
</dbReference>
<name>A0A417XS36_9ACTN</name>
<evidence type="ECO:0000313" key="2">
    <source>
        <dbReference type="Proteomes" id="UP000283644"/>
    </source>
</evidence>
<proteinExistence type="predicted"/>
<dbReference type="GO" id="GO:0032259">
    <property type="term" value="P:methylation"/>
    <property type="evidence" value="ECO:0007669"/>
    <property type="project" value="UniProtKB-KW"/>
</dbReference>
<reference evidence="1 2" key="1">
    <citation type="submission" date="2018-09" db="EMBL/GenBank/DDBJ databases">
        <title>Genome sequencing of Nocardioides immobilis CCTCC AB 2017083 for comparison to Nocardioides silvaticus.</title>
        <authorList>
            <person name="Li C."/>
            <person name="Wang G."/>
        </authorList>
    </citation>
    <scope>NUCLEOTIDE SEQUENCE [LARGE SCALE GENOMIC DNA]</scope>
    <source>
        <strain evidence="1 2">CCTCC AB 2017083</strain>
    </source>
</reference>
<dbReference type="SUPFAM" id="SSF53335">
    <property type="entry name" value="S-adenosyl-L-methionine-dependent methyltransferases"/>
    <property type="match status" value="1"/>
</dbReference>
<evidence type="ECO:0000313" key="1">
    <source>
        <dbReference type="EMBL" id="RHW23262.1"/>
    </source>
</evidence>
<keyword evidence="2" id="KW-1185">Reference proteome</keyword>
<dbReference type="Pfam" id="PF01209">
    <property type="entry name" value="Ubie_methyltran"/>
    <property type="match status" value="1"/>
</dbReference>
<dbReference type="AlphaFoldDB" id="A0A417XS36"/>
<dbReference type="Gene3D" id="3.40.50.150">
    <property type="entry name" value="Vaccinia Virus protein VP39"/>
    <property type="match status" value="1"/>
</dbReference>
<dbReference type="GO" id="GO:0008168">
    <property type="term" value="F:methyltransferase activity"/>
    <property type="evidence" value="ECO:0007669"/>
    <property type="project" value="UniProtKB-KW"/>
</dbReference>
<gene>
    <name evidence="1" type="ORF">D0Z08_30805</name>
</gene>
<dbReference type="EMBL" id="QXGH01000052">
    <property type="protein sequence ID" value="RHW23262.1"/>
    <property type="molecule type" value="Genomic_DNA"/>
</dbReference>
<keyword evidence="1" id="KW-0489">Methyltransferase</keyword>
<dbReference type="InterPro" id="IPR029063">
    <property type="entry name" value="SAM-dependent_MTases_sf"/>
</dbReference>
<comment type="caution">
    <text evidence="1">The sequence shown here is derived from an EMBL/GenBank/DDBJ whole genome shotgun (WGS) entry which is preliminary data.</text>
</comment>